<organism evidence="3 4">
    <name type="scientific">Massilia jejuensis</name>
    <dbReference type="NCBI Taxonomy" id="648894"/>
    <lineage>
        <taxon>Bacteria</taxon>
        <taxon>Pseudomonadati</taxon>
        <taxon>Pseudomonadota</taxon>
        <taxon>Betaproteobacteria</taxon>
        <taxon>Burkholderiales</taxon>
        <taxon>Oxalobacteraceae</taxon>
        <taxon>Telluria group</taxon>
        <taxon>Massilia</taxon>
    </lineage>
</organism>
<proteinExistence type="predicted"/>
<comment type="caution">
    <text evidence="3">The sequence shown here is derived from an EMBL/GenBank/DDBJ whole genome shotgun (WGS) entry which is preliminary data.</text>
</comment>
<keyword evidence="4" id="KW-1185">Reference proteome</keyword>
<protein>
    <submittedName>
        <fullName evidence="3">PEP-CTERM sorting domain-containing protein</fullName>
    </submittedName>
</protein>
<evidence type="ECO:0000313" key="4">
    <source>
        <dbReference type="Proteomes" id="UP001596031"/>
    </source>
</evidence>
<dbReference type="RefSeq" id="WP_379726835.1">
    <property type="nucleotide sequence ID" value="NZ_JBHSMS010000079.1"/>
</dbReference>
<reference evidence="4" key="1">
    <citation type="journal article" date="2019" name="Int. J. Syst. Evol. Microbiol.">
        <title>The Global Catalogue of Microorganisms (GCM) 10K type strain sequencing project: providing services to taxonomists for standard genome sequencing and annotation.</title>
        <authorList>
            <consortium name="The Broad Institute Genomics Platform"/>
            <consortium name="The Broad Institute Genome Sequencing Center for Infectious Disease"/>
            <person name="Wu L."/>
            <person name="Ma J."/>
        </authorList>
    </citation>
    <scope>NUCLEOTIDE SEQUENCE [LARGE SCALE GENOMIC DNA]</scope>
    <source>
        <strain evidence="4">CCUG 38813</strain>
    </source>
</reference>
<accession>A0ABW0PN16</accession>
<dbReference type="Pfam" id="PF07589">
    <property type="entry name" value="PEP-CTERM"/>
    <property type="match status" value="1"/>
</dbReference>
<evidence type="ECO:0000256" key="1">
    <source>
        <dbReference type="SAM" id="SignalP"/>
    </source>
</evidence>
<keyword evidence="1" id="KW-0732">Signal</keyword>
<evidence type="ECO:0000313" key="3">
    <source>
        <dbReference type="EMBL" id="MFC5513858.1"/>
    </source>
</evidence>
<evidence type="ECO:0000259" key="2">
    <source>
        <dbReference type="Pfam" id="PF07589"/>
    </source>
</evidence>
<dbReference type="Proteomes" id="UP001596031">
    <property type="component" value="Unassembled WGS sequence"/>
</dbReference>
<name>A0ABW0PN16_9BURK</name>
<feature type="signal peptide" evidence="1">
    <location>
        <begin position="1"/>
        <end position="21"/>
    </location>
</feature>
<dbReference type="InterPro" id="IPR013424">
    <property type="entry name" value="Ice-binding_C"/>
</dbReference>
<feature type="chain" id="PRO_5045692588" evidence="1">
    <location>
        <begin position="22"/>
        <end position="193"/>
    </location>
</feature>
<sequence>MKLNMKTLAVAFAFAANSAFAAPITNGKFTNGLEGWTVDGSVTLGSDTAGIHASLSGNRGPGVYTTLSQVLRLRAGDVFGGQAQFIAGDYLPYNDDAFLSIDGLNLFASNVAAVGNYGRTALTGFTWTAASTGDYVLMMGVANRVDGAAPSSLLVRNFAVTSDVPEPGSCALIGLGLLGAGVARRMAARNKTA</sequence>
<feature type="domain" description="Ice-binding protein C-terminal" evidence="2">
    <location>
        <begin position="163"/>
        <end position="185"/>
    </location>
</feature>
<dbReference type="EMBL" id="JBHSMS010000079">
    <property type="protein sequence ID" value="MFC5513858.1"/>
    <property type="molecule type" value="Genomic_DNA"/>
</dbReference>
<dbReference type="NCBIfam" id="TIGR02595">
    <property type="entry name" value="PEP_CTERM"/>
    <property type="match status" value="1"/>
</dbReference>
<gene>
    <name evidence="3" type="ORF">ACFPOU_22400</name>
</gene>